<dbReference type="AlphaFoldDB" id="A0A8E2AZ73"/>
<gene>
    <name evidence="2" type="ORF">OBBRIDRAFT_792835</name>
</gene>
<evidence type="ECO:0000313" key="3">
    <source>
        <dbReference type="Proteomes" id="UP000250043"/>
    </source>
</evidence>
<protein>
    <submittedName>
        <fullName evidence="2">Uncharacterized protein</fullName>
    </submittedName>
</protein>
<evidence type="ECO:0000256" key="1">
    <source>
        <dbReference type="SAM" id="MobiDB-lite"/>
    </source>
</evidence>
<accession>A0A8E2AZ73</accession>
<sequence>MAKFEQMRERRRKSGVSASLAYTARLPGTSHPRRPRKVNQGKLRRVVSQSLSVLYLAFVSF</sequence>
<organism evidence="2 3">
    <name type="scientific">Obba rivulosa</name>
    <dbReference type="NCBI Taxonomy" id="1052685"/>
    <lineage>
        <taxon>Eukaryota</taxon>
        <taxon>Fungi</taxon>
        <taxon>Dikarya</taxon>
        <taxon>Basidiomycota</taxon>
        <taxon>Agaricomycotina</taxon>
        <taxon>Agaricomycetes</taxon>
        <taxon>Polyporales</taxon>
        <taxon>Gelatoporiaceae</taxon>
        <taxon>Obba</taxon>
    </lineage>
</organism>
<dbReference type="Proteomes" id="UP000250043">
    <property type="component" value="Unassembled WGS sequence"/>
</dbReference>
<feature type="compositionally biased region" description="Basic residues" evidence="1">
    <location>
        <begin position="31"/>
        <end position="41"/>
    </location>
</feature>
<evidence type="ECO:0000313" key="2">
    <source>
        <dbReference type="EMBL" id="OCH90920.1"/>
    </source>
</evidence>
<proteinExistence type="predicted"/>
<name>A0A8E2AZ73_9APHY</name>
<keyword evidence="3" id="KW-1185">Reference proteome</keyword>
<feature type="region of interest" description="Disordered" evidence="1">
    <location>
        <begin position="1"/>
        <end position="41"/>
    </location>
</feature>
<reference evidence="2 3" key="1">
    <citation type="submission" date="2016-07" db="EMBL/GenBank/DDBJ databases">
        <title>Draft genome of the white-rot fungus Obba rivulosa 3A-2.</title>
        <authorList>
            <consortium name="DOE Joint Genome Institute"/>
            <person name="Miettinen O."/>
            <person name="Riley R."/>
            <person name="Acob R."/>
            <person name="Barry K."/>
            <person name="Cullen D."/>
            <person name="De Vries R."/>
            <person name="Hainaut M."/>
            <person name="Hatakka A."/>
            <person name="Henrissat B."/>
            <person name="Hilden K."/>
            <person name="Kuo R."/>
            <person name="Labutti K."/>
            <person name="Lipzen A."/>
            <person name="Makela M.R."/>
            <person name="Sandor L."/>
            <person name="Spatafora J.W."/>
            <person name="Grigoriev I.V."/>
            <person name="Hibbett D.S."/>
        </authorList>
    </citation>
    <scope>NUCLEOTIDE SEQUENCE [LARGE SCALE GENOMIC DNA]</scope>
    <source>
        <strain evidence="2 3">3A-2</strain>
    </source>
</reference>
<dbReference type="EMBL" id="KV722395">
    <property type="protein sequence ID" value="OCH90920.1"/>
    <property type="molecule type" value="Genomic_DNA"/>
</dbReference>